<evidence type="ECO:0000256" key="1">
    <source>
        <dbReference type="ARBA" id="ARBA00022723"/>
    </source>
</evidence>
<gene>
    <name evidence="8" type="ORF">DHEL01_v204927</name>
</gene>
<keyword evidence="2" id="KW-0677">Repeat</keyword>
<organism evidence="8 9">
    <name type="scientific">Diaporthe helianthi</name>
    <dbReference type="NCBI Taxonomy" id="158607"/>
    <lineage>
        <taxon>Eukaryota</taxon>
        <taxon>Fungi</taxon>
        <taxon>Dikarya</taxon>
        <taxon>Ascomycota</taxon>
        <taxon>Pezizomycotina</taxon>
        <taxon>Sordariomycetes</taxon>
        <taxon>Sordariomycetidae</taxon>
        <taxon>Diaporthales</taxon>
        <taxon>Diaporthaceae</taxon>
        <taxon>Diaporthe</taxon>
    </lineage>
</organism>
<keyword evidence="1" id="KW-0479">Metal-binding</keyword>
<feature type="region of interest" description="Disordered" evidence="6">
    <location>
        <begin position="496"/>
        <end position="575"/>
    </location>
</feature>
<dbReference type="Gene3D" id="3.30.160.60">
    <property type="entry name" value="Classic Zinc Finger"/>
    <property type="match status" value="1"/>
</dbReference>
<dbReference type="EMBL" id="MAVT02000344">
    <property type="protein sequence ID" value="POS76677.1"/>
    <property type="molecule type" value="Genomic_DNA"/>
</dbReference>
<keyword evidence="9" id="KW-1185">Reference proteome</keyword>
<dbReference type="GO" id="GO:0045944">
    <property type="term" value="P:positive regulation of transcription by RNA polymerase II"/>
    <property type="evidence" value="ECO:0007669"/>
    <property type="project" value="UniProtKB-ARBA"/>
</dbReference>
<dbReference type="Proteomes" id="UP000094444">
    <property type="component" value="Unassembled WGS sequence"/>
</dbReference>
<dbReference type="PROSITE" id="PS00028">
    <property type="entry name" value="ZINC_FINGER_C2H2_1"/>
    <property type="match status" value="1"/>
</dbReference>
<dbReference type="InParanoid" id="A0A2P5I2I6"/>
<reference evidence="8" key="1">
    <citation type="submission" date="2017-09" db="EMBL/GenBank/DDBJ databases">
        <title>Polyketide synthases of a Diaporthe helianthi virulent isolate.</title>
        <authorList>
            <person name="Baroncelli R."/>
        </authorList>
    </citation>
    <scope>NUCLEOTIDE SEQUENCE [LARGE SCALE GENOMIC DNA]</scope>
    <source>
        <strain evidence="8">7/96</strain>
    </source>
</reference>
<dbReference type="PANTHER" id="PTHR19818">
    <property type="entry name" value="ZINC FINGER PROTEIN ZIC AND GLI"/>
    <property type="match status" value="1"/>
</dbReference>
<dbReference type="STRING" id="158607.A0A2P5I2I6"/>
<evidence type="ECO:0000256" key="5">
    <source>
        <dbReference type="PROSITE-ProRule" id="PRU00042"/>
    </source>
</evidence>
<feature type="compositionally biased region" description="Polar residues" evidence="6">
    <location>
        <begin position="530"/>
        <end position="539"/>
    </location>
</feature>
<accession>A0A2P5I2I6</accession>
<keyword evidence="3 5" id="KW-0863">Zinc-finger</keyword>
<feature type="compositionally biased region" description="Low complexity" evidence="6">
    <location>
        <begin position="381"/>
        <end position="398"/>
    </location>
</feature>
<feature type="domain" description="C2H2-type" evidence="7">
    <location>
        <begin position="448"/>
        <end position="477"/>
    </location>
</feature>
<dbReference type="GO" id="GO:0008270">
    <property type="term" value="F:zinc ion binding"/>
    <property type="evidence" value="ECO:0007669"/>
    <property type="project" value="UniProtKB-KW"/>
</dbReference>
<dbReference type="GO" id="GO:0005634">
    <property type="term" value="C:nucleus"/>
    <property type="evidence" value="ECO:0007669"/>
    <property type="project" value="UniProtKB-ARBA"/>
</dbReference>
<dbReference type="InterPro" id="IPR036236">
    <property type="entry name" value="Znf_C2H2_sf"/>
</dbReference>
<feature type="compositionally biased region" description="Polar residues" evidence="6">
    <location>
        <begin position="336"/>
        <end position="347"/>
    </location>
</feature>
<evidence type="ECO:0000256" key="4">
    <source>
        <dbReference type="ARBA" id="ARBA00022833"/>
    </source>
</evidence>
<protein>
    <recommendedName>
        <fullName evidence="7">C2H2-type domain-containing protein</fullName>
    </recommendedName>
</protein>
<comment type="caution">
    <text evidence="8">The sequence shown here is derived from an EMBL/GenBank/DDBJ whole genome shotgun (WGS) entry which is preliminary data.</text>
</comment>
<evidence type="ECO:0000256" key="2">
    <source>
        <dbReference type="ARBA" id="ARBA00022737"/>
    </source>
</evidence>
<dbReference type="InterPro" id="IPR050329">
    <property type="entry name" value="GLI_C2H2-zinc-finger"/>
</dbReference>
<evidence type="ECO:0000256" key="3">
    <source>
        <dbReference type="ARBA" id="ARBA00022771"/>
    </source>
</evidence>
<evidence type="ECO:0000259" key="7">
    <source>
        <dbReference type="PROSITE" id="PS50157"/>
    </source>
</evidence>
<feature type="compositionally biased region" description="Polar residues" evidence="6">
    <location>
        <begin position="196"/>
        <end position="233"/>
    </location>
</feature>
<evidence type="ECO:0000313" key="9">
    <source>
        <dbReference type="Proteomes" id="UP000094444"/>
    </source>
</evidence>
<feature type="compositionally biased region" description="Low complexity" evidence="6">
    <location>
        <begin position="628"/>
        <end position="642"/>
    </location>
</feature>
<name>A0A2P5I2I6_DIAHE</name>
<dbReference type="OrthoDB" id="3437960at2759"/>
<dbReference type="GO" id="GO:0000978">
    <property type="term" value="F:RNA polymerase II cis-regulatory region sequence-specific DNA binding"/>
    <property type="evidence" value="ECO:0007669"/>
    <property type="project" value="TreeGrafter"/>
</dbReference>
<sequence length="684" mass="74711">MNMWSGSPLKFEHSQHPAQQHNHNHTHNNHLQHHHHHPQQHSQGQDAEFNNFHMPPQAMPSTPTHHRRGQSLSAIPTLPRTPNHHQLRPPVFLHSPMQRTNSNGLMGVGDVFASNSFEDNMGAFIAIGRREGHTHAAALESLNEELTNFDLAGFGGPLGSVPGGSFYESSPMPSPGQTTFPFNNNNPFSGAPESTLIPSRTASPLCTSFSPAPDSQPNDMQNFIRTPQQSPTRQGYREFVSTPEPSPTHRSNPLKDSLLQARQPSPTREAVIEQLIRTPDPSPTRNSFSHASPHPHGNLLQGAPDLRPMHTPRGSGSPNRSRQSPSPTRRMRAHQRTQSLQSINSVVSLADGDMEQYRVESTIKPEQISELIGETESPPEASSSQDSGSAGGDKASTGSDANKKYICKWVEQVTNKDGSSEEKTCGQFFERKENCKAHIQTHLDDRQYKCPYGFCGKLFVRSHDLRRHLRTHDVHKKWVCPCGRDFSRADALHRHQGRGNCIGAPPGTKRKEPAKRGRPPKKKEGVPGATGSSDPNAQPTIVPPGDLSQPPQPHLSGSNPIHNGPSFAPMGGSRHDNAAVLTTTEDDLDMDLRMDGLPSLDLVDMEHLAPPDLDPSPSPTRDADTCHSSGFASSSLAPSPLGDELSPSPVPPDCGDTMLCGPPGDEWLEDLIFINDNFVENGSV</sequence>
<dbReference type="InterPro" id="IPR013087">
    <property type="entry name" value="Znf_C2H2_type"/>
</dbReference>
<keyword evidence="4" id="KW-0862">Zinc</keyword>
<feature type="region of interest" description="Disordered" evidence="6">
    <location>
        <begin position="185"/>
        <end position="347"/>
    </location>
</feature>
<feature type="region of interest" description="Disordered" evidence="6">
    <location>
        <begin position="1"/>
        <end position="84"/>
    </location>
</feature>
<feature type="region of interest" description="Disordered" evidence="6">
    <location>
        <begin position="372"/>
        <end position="398"/>
    </location>
</feature>
<dbReference type="PANTHER" id="PTHR19818:SF139">
    <property type="entry name" value="PAIR-RULE PROTEIN ODD-PAIRED"/>
    <property type="match status" value="1"/>
</dbReference>
<dbReference type="SUPFAM" id="SSF57667">
    <property type="entry name" value="beta-beta-alpha zinc fingers"/>
    <property type="match status" value="1"/>
</dbReference>
<dbReference type="GO" id="GO:0000981">
    <property type="term" value="F:DNA-binding transcription factor activity, RNA polymerase II-specific"/>
    <property type="evidence" value="ECO:0007669"/>
    <property type="project" value="TreeGrafter"/>
</dbReference>
<feature type="compositionally biased region" description="Basic residues" evidence="6">
    <location>
        <begin position="22"/>
        <end position="39"/>
    </location>
</feature>
<dbReference type="AlphaFoldDB" id="A0A2P5I2I6"/>
<feature type="region of interest" description="Disordered" evidence="6">
    <location>
        <begin position="607"/>
        <end position="661"/>
    </location>
</feature>
<dbReference type="PROSITE" id="PS50157">
    <property type="entry name" value="ZINC_FINGER_C2H2_2"/>
    <property type="match status" value="1"/>
</dbReference>
<evidence type="ECO:0000313" key="8">
    <source>
        <dbReference type="EMBL" id="POS76677.1"/>
    </source>
</evidence>
<dbReference type="SMART" id="SM00355">
    <property type="entry name" value="ZnF_C2H2"/>
    <property type="match status" value="2"/>
</dbReference>
<proteinExistence type="predicted"/>
<feature type="compositionally biased region" description="Polar residues" evidence="6">
    <location>
        <begin position="314"/>
        <end position="327"/>
    </location>
</feature>
<evidence type="ECO:0000256" key="6">
    <source>
        <dbReference type="SAM" id="MobiDB-lite"/>
    </source>
</evidence>